<dbReference type="PANTHER" id="PTHR12323:SF0">
    <property type="entry name" value="CALCIUM HOMEOSTASIS ENDOPLASMIC RETICULUM PROTEIN"/>
    <property type="match status" value="1"/>
</dbReference>
<name>A0A1E1WRP6_PECGO</name>
<dbReference type="InterPro" id="IPR056721">
    <property type="entry name" value="DUF7819"/>
</dbReference>
<accession>A0A1E1WRP6</accession>
<feature type="region of interest" description="Disordered" evidence="1">
    <location>
        <begin position="68"/>
        <end position="128"/>
    </location>
</feature>
<dbReference type="EMBL" id="GDQN01001400">
    <property type="protein sequence ID" value="JAT89654.1"/>
    <property type="molecule type" value="Transcribed_RNA"/>
</dbReference>
<dbReference type="Pfam" id="PF25127">
    <property type="entry name" value="DUF7819"/>
    <property type="match status" value="1"/>
</dbReference>
<dbReference type="AlphaFoldDB" id="A0A1E1WRP6"/>
<evidence type="ECO:0000256" key="1">
    <source>
        <dbReference type="SAM" id="MobiDB-lite"/>
    </source>
</evidence>
<organism evidence="3">
    <name type="scientific">Pectinophora gossypiella</name>
    <name type="common">Cotton pink bollworm</name>
    <name type="synonym">Depressaria gossypiella</name>
    <dbReference type="NCBI Taxonomy" id="13191"/>
    <lineage>
        <taxon>Eukaryota</taxon>
        <taxon>Metazoa</taxon>
        <taxon>Ecdysozoa</taxon>
        <taxon>Arthropoda</taxon>
        <taxon>Hexapoda</taxon>
        <taxon>Insecta</taxon>
        <taxon>Pterygota</taxon>
        <taxon>Neoptera</taxon>
        <taxon>Endopterygota</taxon>
        <taxon>Lepidoptera</taxon>
        <taxon>Glossata</taxon>
        <taxon>Ditrysia</taxon>
        <taxon>Gelechioidea</taxon>
        <taxon>Gelechiidae</taxon>
        <taxon>Apatetrinae</taxon>
        <taxon>Pectinophora</taxon>
    </lineage>
</organism>
<evidence type="ECO:0000259" key="2">
    <source>
        <dbReference type="Pfam" id="PF25127"/>
    </source>
</evidence>
<sequence length="284" mass="32423">MKSPTSSYQEYQNNLIAQHSNAIAHLAQQTKTTFENYQTQHQAFVTHTMQQIQQLEMQKRAIELQNNHDQNKDNQNNVQNSFKNNSFNDQNFPSHFDQSFNSNSQQYGSESGDNYASNNSISGNENSYDSQTFDQIIQKKENDEPDLSNLPNVNFSQPPPGFPQKESALLAFQNGLPDLSKPPPGFLPFPEVNNEDLMPSVPYFELPAGLMVPLIMLEDDRYKPLDPAKIRLPPPAPPNERLLAAVDAFYAAPNHERPRDKSVYFLICSQPGVTMKLHKFYFYF</sequence>
<feature type="region of interest" description="Disordered" evidence="1">
    <location>
        <begin position="143"/>
        <end position="165"/>
    </location>
</feature>
<gene>
    <name evidence="3" type="ORF">g.6288</name>
</gene>
<feature type="domain" description="DUF7819" evidence="2">
    <location>
        <begin position="193"/>
        <end position="261"/>
    </location>
</feature>
<dbReference type="OrthoDB" id="21470at2759"/>
<dbReference type="GO" id="GO:0048471">
    <property type="term" value="C:perinuclear region of cytoplasm"/>
    <property type="evidence" value="ECO:0007669"/>
    <property type="project" value="TreeGrafter"/>
</dbReference>
<feature type="compositionally biased region" description="Polar residues" evidence="1">
    <location>
        <begin position="89"/>
        <end position="128"/>
    </location>
</feature>
<reference evidence="3" key="1">
    <citation type="submission" date="2015-09" db="EMBL/GenBank/DDBJ databases">
        <title>De novo assembly of Pectinophora gossypiella (Pink Bollworm) gut transcriptome.</title>
        <authorList>
            <person name="Tassone E.E."/>
        </authorList>
    </citation>
    <scope>NUCLEOTIDE SEQUENCE</scope>
</reference>
<dbReference type="GO" id="GO:0006874">
    <property type="term" value="P:intracellular calcium ion homeostasis"/>
    <property type="evidence" value="ECO:0007669"/>
    <property type="project" value="TreeGrafter"/>
</dbReference>
<dbReference type="PANTHER" id="PTHR12323">
    <property type="entry name" value="SR-RELATED CTD ASSOCIATED FACTOR 6"/>
    <property type="match status" value="1"/>
</dbReference>
<evidence type="ECO:0000313" key="3">
    <source>
        <dbReference type="EMBL" id="JAT89654.1"/>
    </source>
</evidence>
<protein>
    <recommendedName>
        <fullName evidence="2">DUF7819 domain-containing protein</fullName>
    </recommendedName>
</protein>
<feature type="compositionally biased region" description="Low complexity" evidence="1">
    <location>
        <begin position="68"/>
        <end position="88"/>
    </location>
</feature>
<proteinExistence type="predicted"/>